<keyword evidence="2" id="KW-1185">Reference proteome</keyword>
<sequence>MVDDGWEGKGKGRERRKVGVGDVEEEDREYQEWRRSEEERRRRRRRRKEKRRREDKGFDSDEGKERRKKRREDSVLVDVGGGDTDRNERKQPSSQTPFGQNLFKAERYESDRLSWNRKFSQLWEEDEMGLERGFGGGFGTLQEGWEREERLEENHSPHHLGTSSDPLPRRPTGSSVGAEKYQMGYLPERWKDSISQRVRKGLVNIDQLDEEEYAEYMRDAMYRKSHATEIRAREAKEEESRRRKEEETRRAQQRESKDRTRRERRRRQQVRSAESALRSAREEYRTRWSEVKSSSTSSSSTQLYFSDLPWPTLSDQNGNPILTKDSVRRFLFDDLLPQGQETDEARIKEERKRALRSALLQYHPDRYLSSEFFQRIDQLGGQRDLVSQCVVKVAQILTELQNDL</sequence>
<dbReference type="EMBL" id="KZ820324">
    <property type="protein sequence ID" value="PWN47848.1"/>
    <property type="molecule type" value="Genomic_DNA"/>
</dbReference>
<organism evidence="1 2">
    <name type="scientific">Violaceomyces palustris</name>
    <dbReference type="NCBI Taxonomy" id="1673888"/>
    <lineage>
        <taxon>Eukaryota</taxon>
        <taxon>Fungi</taxon>
        <taxon>Dikarya</taxon>
        <taxon>Basidiomycota</taxon>
        <taxon>Ustilaginomycotina</taxon>
        <taxon>Ustilaginomycetes</taxon>
        <taxon>Violaceomycetales</taxon>
        <taxon>Violaceomycetaceae</taxon>
        <taxon>Violaceomyces</taxon>
    </lineage>
</organism>
<reference evidence="1 2" key="1">
    <citation type="journal article" date="2018" name="Mol. Biol. Evol.">
        <title>Broad Genomic Sampling Reveals a Smut Pathogenic Ancestry of the Fungal Clade Ustilaginomycotina.</title>
        <authorList>
            <person name="Kijpornyongpan T."/>
            <person name="Mondo S.J."/>
            <person name="Barry K."/>
            <person name="Sandor L."/>
            <person name="Lee J."/>
            <person name="Lipzen A."/>
            <person name="Pangilinan J."/>
            <person name="LaButti K."/>
            <person name="Hainaut M."/>
            <person name="Henrissat B."/>
            <person name="Grigoriev I.V."/>
            <person name="Spatafora J.W."/>
            <person name="Aime M.C."/>
        </authorList>
    </citation>
    <scope>NUCLEOTIDE SEQUENCE [LARGE SCALE GENOMIC DNA]</scope>
    <source>
        <strain evidence="1 2">SA 807</strain>
    </source>
</reference>
<gene>
    <name evidence="1" type="ORF">IE53DRAFT_364364</name>
</gene>
<proteinExistence type="predicted"/>
<dbReference type="Proteomes" id="UP000245626">
    <property type="component" value="Unassembled WGS sequence"/>
</dbReference>
<protein>
    <submittedName>
        <fullName evidence="1">Uncharacterized protein</fullName>
    </submittedName>
</protein>
<evidence type="ECO:0000313" key="2">
    <source>
        <dbReference type="Proteomes" id="UP000245626"/>
    </source>
</evidence>
<name>A0ACD0NPV6_9BASI</name>
<accession>A0ACD0NPV6</accession>
<evidence type="ECO:0000313" key="1">
    <source>
        <dbReference type="EMBL" id="PWN47848.1"/>
    </source>
</evidence>